<dbReference type="Pfam" id="PF00505">
    <property type="entry name" value="HMG_box"/>
    <property type="match status" value="2"/>
</dbReference>
<dbReference type="HOGENOM" id="CLU_1485793_0_0_1"/>
<evidence type="ECO:0000313" key="8">
    <source>
        <dbReference type="EnsemblProtists" id="EKX46781"/>
    </source>
</evidence>
<dbReference type="GeneID" id="17303369"/>
<dbReference type="SUPFAM" id="SSF47095">
    <property type="entry name" value="HMG-box"/>
    <property type="match status" value="2"/>
</dbReference>
<keyword evidence="9" id="KW-1185">Reference proteome</keyword>
<dbReference type="GO" id="GO:0005634">
    <property type="term" value="C:nucleus"/>
    <property type="evidence" value="ECO:0007669"/>
    <property type="project" value="UniProtKB-SubCell"/>
</dbReference>
<name>L1JE76_GUITC</name>
<feature type="non-terminal residue" evidence="7">
    <location>
        <position position="182"/>
    </location>
</feature>
<dbReference type="KEGG" id="gtt:GUITHDRAFT_45296"/>
<dbReference type="EnsemblProtists" id="EKX46781">
    <property type="protein sequence ID" value="EKX46781"/>
    <property type="gene ID" value="GUITHDRAFT_45296"/>
</dbReference>
<feature type="region of interest" description="Disordered" evidence="5">
    <location>
        <begin position="72"/>
        <end position="93"/>
    </location>
</feature>
<accession>L1JE76</accession>
<dbReference type="SMART" id="SM00398">
    <property type="entry name" value="HMG"/>
    <property type="match status" value="2"/>
</dbReference>
<dbReference type="OrthoDB" id="1919336at2759"/>
<reference evidence="7 9" key="1">
    <citation type="journal article" date="2012" name="Nature">
        <title>Algal genomes reveal evolutionary mosaicism and the fate of nucleomorphs.</title>
        <authorList>
            <consortium name="DOE Joint Genome Institute"/>
            <person name="Curtis B.A."/>
            <person name="Tanifuji G."/>
            <person name="Burki F."/>
            <person name="Gruber A."/>
            <person name="Irimia M."/>
            <person name="Maruyama S."/>
            <person name="Arias M.C."/>
            <person name="Ball S.G."/>
            <person name="Gile G.H."/>
            <person name="Hirakawa Y."/>
            <person name="Hopkins J.F."/>
            <person name="Kuo A."/>
            <person name="Rensing S.A."/>
            <person name="Schmutz J."/>
            <person name="Symeonidi A."/>
            <person name="Elias M."/>
            <person name="Eveleigh R.J."/>
            <person name="Herman E.K."/>
            <person name="Klute M.J."/>
            <person name="Nakayama T."/>
            <person name="Obornik M."/>
            <person name="Reyes-Prieto A."/>
            <person name="Armbrust E.V."/>
            <person name="Aves S.J."/>
            <person name="Beiko R.G."/>
            <person name="Coutinho P."/>
            <person name="Dacks J.B."/>
            <person name="Durnford D.G."/>
            <person name="Fast N.M."/>
            <person name="Green B.R."/>
            <person name="Grisdale C.J."/>
            <person name="Hempel F."/>
            <person name="Henrissat B."/>
            <person name="Hoppner M.P."/>
            <person name="Ishida K."/>
            <person name="Kim E."/>
            <person name="Koreny L."/>
            <person name="Kroth P.G."/>
            <person name="Liu Y."/>
            <person name="Malik S.B."/>
            <person name="Maier U.G."/>
            <person name="McRose D."/>
            <person name="Mock T."/>
            <person name="Neilson J.A."/>
            <person name="Onodera N.T."/>
            <person name="Poole A.M."/>
            <person name="Pritham E.J."/>
            <person name="Richards T.A."/>
            <person name="Rocap G."/>
            <person name="Roy S.W."/>
            <person name="Sarai C."/>
            <person name="Schaack S."/>
            <person name="Shirato S."/>
            <person name="Slamovits C.H."/>
            <person name="Spencer D.F."/>
            <person name="Suzuki S."/>
            <person name="Worden A.Z."/>
            <person name="Zauner S."/>
            <person name="Barry K."/>
            <person name="Bell C."/>
            <person name="Bharti A.K."/>
            <person name="Crow J.A."/>
            <person name="Grimwood J."/>
            <person name="Kramer R."/>
            <person name="Lindquist E."/>
            <person name="Lucas S."/>
            <person name="Salamov A."/>
            <person name="McFadden G.I."/>
            <person name="Lane C.E."/>
            <person name="Keeling P.J."/>
            <person name="Gray M.W."/>
            <person name="Grigoriev I.V."/>
            <person name="Archibald J.M."/>
        </authorList>
    </citation>
    <scope>NUCLEOTIDE SEQUENCE</scope>
    <source>
        <strain evidence="7 9">CCMP2712</strain>
    </source>
</reference>
<dbReference type="GO" id="GO:0003677">
    <property type="term" value="F:DNA binding"/>
    <property type="evidence" value="ECO:0007669"/>
    <property type="project" value="UniProtKB-UniRule"/>
</dbReference>
<evidence type="ECO:0000256" key="3">
    <source>
        <dbReference type="ARBA" id="ARBA00023242"/>
    </source>
</evidence>
<sequence>KEKKEKKEKEGPKRALSAYMLFSEDKRQEHKDAGNTTPLKMAELAAMWKELGDEAKKPWVDRAEELKAQYKEQKEQFDAEKKAAQGNKPKKARSAYIIFVSETRAKVKEEHPDMEPKHVLTLLGKMWKDLSIEQKADYEKKAKEEKEKKQQEKDGTSPAEENPQTNENSEDKMEDAEEDQAE</sequence>
<dbReference type="AlphaFoldDB" id="L1JE76"/>
<reference evidence="9" key="2">
    <citation type="submission" date="2012-11" db="EMBL/GenBank/DDBJ databases">
        <authorList>
            <person name="Kuo A."/>
            <person name="Curtis B.A."/>
            <person name="Tanifuji G."/>
            <person name="Burki F."/>
            <person name="Gruber A."/>
            <person name="Irimia M."/>
            <person name="Maruyama S."/>
            <person name="Arias M.C."/>
            <person name="Ball S.G."/>
            <person name="Gile G.H."/>
            <person name="Hirakawa Y."/>
            <person name="Hopkins J.F."/>
            <person name="Rensing S.A."/>
            <person name="Schmutz J."/>
            <person name="Symeonidi A."/>
            <person name="Elias M."/>
            <person name="Eveleigh R.J."/>
            <person name="Herman E.K."/>
            <person name="Klute M.J."/>
            <person name="Nakayama T."/>
            <person name="Obornik M."/>
            <person name="Reyes-Prieto A."/>
            <person name="Armbrust E.V."/>
            <person name="Aves S.J."/>
            <person name="Beiko R.G."/>
            <person name="Coutinho P."/>
            <person name="Dacks J.B."/>
            <person name="Durnford D.G."/>
            <person name="Fast N.M."/>
            <person name="Green B.R."/>
            <person name="Grisdale C."/>
            <person name="Hempe F."/>
            <person name="Henrissat B."/>
            <person name="Hoppner M.P."/>
            <person name="Ishida K.-I."/>
            <person name="Kim E."/>
            <person name="Koreny L."/>
            <person name="Kroth P.G."/>
            <person name="Liu Y."/>
            <person name="Malik S.-B."/>
            <person name="Maier U.G."/>
            <person name="McRose D."/>
            <person name="Mock T."/>
            <person name="Neilson J.A."/>
            <person name="Onodera N.T."/>
            <person name="Poole A.M."/>
            <person name="Pritham E.J."/>
            <person name="Richards T.A."/>
            <person name="Rocap G."/>
            <person name="Roy S.W."/>
            <person name="Sarai C."/>
            <person name="Schaack S."/>
            <person name="Shirato S."/>
            <person name="Slamovits C.H."/>
            <person name="Spencer D.F."/>
            <person name="Suzuki S."/>
            <person name="Worden A.Z."/>
            <person name="Zauner S."/>
            <person name="Barry K."/>
            <person name="Bell C."/>
            <person name="Bharti A.K."/>
            <person name="Crow J.A."/>
            <person name="Grimwood J."/>
            <person name="Kramer R."/>
            <person name="Lindquist E."/>
            <person name="Lucas S."/>
            <person name="Salamov A."/>
            <person name="McFadden G.I."/>
            <person name="Lane C.E."/>
            <person name="Keeling P.J."/>
            <person name="Gray M.W."/>
            <person name="Grigoriev I.V."/>
            <person name="Archibald J.M."/>
        </authorList>
    </citation>
    <scope>NUCLEOTIDE SEQUENCE</scope>
    <source>
        <strain evidence="9">CCMP2712</strain>
    </source>
</reference>
<dbReference type="RefSeq" id="XP_005833761.1">
    <property type="nucleotide sequence ID" value="XM_005833704.1"/>
</dbReference>
<comment type="subcellular location">
    <subcellularLocation>
        <location evidence="1">Nucleus</location>
    </subcellularLocation>
</comment>
<dbReference type="PROSITE" id="PS50118">
    <property type="entry name" value="HMG_BOX_2"/>
    <property type="match status" value="2"/>
</dbReference>
<dbReference type="PANTHER" id="PTHR48112:SF32">
    <property type="entry name" value="HIGH MOBILITY GROUP PROTEIN B3"/>
    <property type="match status" value="1"/>
</dbReference>
<feature type="compositionally biased region" description="Basic and acidic residues" evidence="5">
    <location>
        <begin position="72"/>
        <end position="83"/>
    </location>
</feature>
<dbReference type="PANTHER" id="PTHR48112">
    <property type="entry name" value="HIGH MOBILITY GROUP PROTEIN DSP1"/>
    <property type="match status" value="1"/>
</dbReference>
<dbReference type="PaxDb" id="55529-EKX46781"/>
<protein>
    <recommendedName>
        <fullName evidence="6">HMG box domain-containing protein</fullName>
    </recommendedName>
</protein>
<feature type="compositionally biased region" description="Basic and acidic residues" evidence="5">
    <location>
        <begin position="1"/>
        <end position="13"/>
    </location>
</feature>
<dbReference type="EMBL" id="JH992993">
    <property type="protein sequence ID" value="EKX46781.1"/>
    <property type="molecule type" value="Genomic_DNA"/>
</dbReference>
<evidence type="ECO:0000259" key="6">
    <source>
        <dbReference type="PROSITE" id="PS50118"/>
    </source>
</evidence>
<feature type="domain" description="HMG box" evidence="6">
    <location>
        <begin position="12"/>
        <end position="78"/>
    </location>
</feature>
<organism evidence="7">
    <name type="scientific">Guillardia theta (strain CCMP2712)</name>
    <name type="common">Cryptophyte</name>
    <dbReference type="NCBI Taxonomy" id="905079"/>
    <lineage>
        <taxon>Eukaryota</taxon>
        <taxon>Cryptophyceae</taxon>
        <taxon>Pyrenomonadales</taxon>
        <taxon>Geminigeraceae</taxon>
        <taxon>Guillardia</taxon>
    </lineage>
</organism>
<feature type="domain" description="HMG box" evidence="6">
    <location>
        <begin position="89"/>
        <end position="157"/>
    </location>
</feature>
<dbReference type="Proteomes" id="UP000011087">
    <property type="component" value="Unassembled WGS sequence"/>
</dbReference>
<keyword evidence="2 4" id="KW-0238">DNA-binding</keyword>
<dbReference type="InterPro" id="IPR036910">
    <property type="entry name" value="HMG_box_dom_sf"/>
</dbReference>
<evidence type="ECO:0000256" key="2">
    <source>
        <dbReference type="ARBA" id="ARBA00023125"/>
    </source>
</evidence>
<gene>
    <name evidence="7" type="ORF">GUITHDRAFT_45296</name>
</gene>
<feature type="region of interest" description="Disordered" evidence="5">
    <location>
        <begin position="138"/>
        <end position="182"/>
    </location>
</feature>
<feature type="non-terminal residue" evidence="7">
    <location>
        <position position="1"/>
    </location>
</feature>
<dbReference type="CDD" id="cd00084">
    <property type="entry name" value="HMG-box_SF"/>
    <property type="match status" value="2"/>
</dbReference>
<feature type="DNA-binding region" description="HMG box" evidence="4">
    <location>
        <begin position="12"/>
        <end position="78"/>
    </location>
</feature>
<dbReference type="InterPro" id="IPR050342">
    <property type="entry name" value="HMGB"/>
</dbReference>
<feature type="compositionally biased region" description="Basic and acidic residues" evidence="5">
    <location>
        <begin position="23"/>
        <end position="33"/>
    </location>
</feature>
<dbReference type="Gene3D" id="1.10.30.10">
    <property type="entry name" value="High mobility group box domain"/>
    <property type="match status" value="2"/>
</dbReference>
<dbReference type="InterPro" id="IPR009071">
    <property type="entry name" value="HMG_box_dom"/>
</dbReference>
<keyword evidence="3 4" id="KW-0539">Nucleus</keyword>
<dbReference type="eggNOG" id="KOG0381">
    <property type="taxonomic scope" value="Eukaryota"/>
</dbReference>
<feature type="DNA-binding region" description="HMG box" evidence="4">
    <location>
        <begin position="89"/>
        <end position="157"/>
    </location>
</feature>
<dbReference type="STRING" id="905079.L1JE76"/>
<feature type="compositionally biased region" description="Basic and acidic residues" evidence="5">
    <location>
        <begin position="138"/>
        <end position="155"/>
    </location>
</feature>
<feature type="compositionally biased region" description="Acidic residues" evidence="5">
    <location>
        <begin position="172"/>
        <end position="182"/>
    </location>
</feature>
<proteinExistence type="predicted"/>
<evidence type="ECO:0000256" key="4">
    <source>
        <dbReference type="PROSITE-ProRule" id="PRU00267"/>
    </source>
</evidence>
<feature type="region of interest" description="Disordered" evidence="5">
    <location>
        <begin position="1"/>
        <end position="38"/>
    </location>
</feature>
<evidence type="ECO:0000313" key="7">
    <source>
        <dbReference type="EMBL" id="EKX46781.1"/>
    </source>
</evidence>
<dbReference type="OMA" id="YAYFVAT"/>
<evidence type="ECO:0000256" key="5">
    <source>
        <dbReference type="SAM" id="MobiDB-lite"/>
    </source>
</evidence>
<evidence type="ECO:0000313" key="9">
    <source>
        <dbReference type="Proteomes" id="UP000011087"/>
    </source>
</evidence>
<reference evidence="8" key="3">
    <citation type="submission" date="2015-06" db="UniProtKB">
        <authorList>
            <consortium name="EnsemblProtists"/>
        </authorList>
    </citation>
    <scope>IDENTIFICATION</scope>
</reference>
<evidence type="ECO:0000256" key="1">
    <source>
        <dbReference type="ARBA" id="ARBA00004123"/>
    </source>
</evidence>